<accession>A0A8R7PMT2</accession>
<reference evidence="2" key="2">
    <citation type="submission" date="2018-03" db="EMBL/GenBank/DDBJ databases">
        <title>The Triticum urartu genome reveals the dynamic nature of wheat genome evolution.</title>
        <authorList>
            <person name="Ling H."/>
            <person name="Ma B."/>
            <person name="Shi X."/>
            <person name="Liu H."/>
            <person name="Dong L."/>
            <person name="Sun H."/>
            <person name="Cao Y."/>
            <person name="Gao Q."/>
            <person name="Zheng S."/>
            <person name="Li Y."/>
            <person name="Yu Y."/>
            <person name="Du H."/>
            <person name="Qi M."/>
            <person name="Li Y."/>
            <person name="Yu H."/>
            <person name="Cui Y."/>
            <person name="Wang N."/>
            <person name="Chen C."/>
            <person name="Wu H."/>
            <person name="Zhao Y."/>
            <person name="Zhang J."/>
            <person name="Li Y."/>
            <person name="Zhou W."/>
            <person name="Zhang B."/>
            <person name="Hu W."/>
            <person name="Eijk M."/>
            <person name="Tang J."/>
            <person name="Witsenboer H."/>
            <person name="Zhao S."/>
            <person name="Li Z."/>
            <person name="Zhang A."/>
            <person name="Wang D."/>
            <person name="Liang C."/>
        </authorList>
    </citation>
    <scope>NUCLEOTIDE SEQUENCE [LARGE SCALE GENOMIC DNA]</scope>
    <source>
        <strain evidence="2">cv. G1812</strain>
    </source>
</reference>
<protein>
    <recommendedName>
        <fullName evidence="1">Integrase catalytic domain-containing protein</fullName>
    </recommendedName>
</protein>
<dbReference type="InterPro" id="IPR001584">
    <property type="entry name" value="Integrase_cat-core"/>
</dbReference>
<dbReference type="GO" id="GO:0003676">
    <property type="term" value="F:nucleic acid binding"/>
    <property type="evidence" value="ECO:0007669"/>
    <property type="project" value="InterPro"/>
</dbReference>
<dbReference type="InterPro" id="IPR056924">
    <property type="entry name" value="SH3_Tf2-1"/>
</dbReference>
<sequence>MKRVVTEFVQACAVCQQAKPERCKYPGLLEPLPVPVRAWQMVSMDFIEGLPQSGRYNCILVVVDKFSKYSHFLPLAHPFSASQVASTYIDQVYRLHGLPDSIISDRDPVFTSRFWQELFRRSNTTLRMSTPYHPATDGQTERVNQCLETFLRCFVHSCPKKWSSWLALAEYWFNTSWHSAHGKSPFFVLYGHDPRHWGIEAASASPVTDLNTWLSERVEMTALIRQHLLRAQMRMKHQADKGRSERILAVGDSVYIKLQPYVQSSVARRACHKLSFRYFGPFLIQERVGQVAYRVALPETSQIHPMFHVSQLRK</sequence>
<proteinExistence type="predicted"/>
<dbReference type="PROSITE" id="PS50994">
    <property type="entry name" value="INTEGRASE"/>
    <property type="match status" value="1"/>
</dbReference>
<dbReference type="Gene3D" id="3.30.420.10">
    <property type="entry name" value="Ribonuclease H-like superfamily/Ribonuclease H"/>
    <property type="match status" value="1"/>
</dbReference>
<dbReference type="SUPFAM" id="SSF53098">
    <property type="entry name" value="Ribonuclease H-like"/>
    <property type="match status" value="1"/>
</dbReference>
<keyword evidence="3" id="KW-1185">Reference proteome</keyword>
<name>A0A8R7PMT2_TRIUA</name>
<reference evidence="2" key="3">
    <citation type="submission" date="2022-06" db="UniProtKB">
        <authorList>
            <consortium name="EnsemblPlants"/>
        </authorList>
    </citation>
    <scope>IDENTIFICATION</scope>
</reference>
<dbReference type="EnsemblPlants" id="TuG1812G0300000290.01.T01">
    <property type="protein sequence ID" value="TuG1812G0300000290.01.T01.cds362267"/>
    <property type="gene ID" value="TuG1812G0300000290.01"/>
</dbReference>
<organism evidence="2 3">
    <name type="scientific">Triticum urartu</name>
    <name type="common">Red wild einkorn</name>
    <name type="synonym">Crithodium urartu</name>
    <dbReference type="NCBI Taxonomy" id="4572"/>
    <lineage>
        <taxon>Eukaryota</taxon>
        <taxon>Viridiplantae</taxon>
        <taxon>Streptophyta</taxon>
        <taxon>Embryophyta</taxon>
        <taxon>Tracheophyta</taxon>
        <taxon>Spermatophyta</taxon>
        <taxon>Magnoliopsida</taxon>
        <taxon>Liliopsida</taxon>
        <taxon>Poales</taxon>
        <taxon>Poaceae</taxon>
        <taxon>BOP clade</taxon>
        <taxon>Pooideae</taxon>
        <taxon>Triticodae</taxon>
        <taxon>Triticeae</taxon>
        <taxon>Triticinae</taxon>
        <taxon>Triticum</taxon>
    </lineage>
</organism>
<dbReference type="InterPro" id="IPR012337">
    <property type="entry name" value="RNaseH-like_sf"/>
</dbReference>
<dbReference type="PANTHER" id="PTHR37984:SF15">
    <property type="entry name" value="INTEGRASE CATALYTIC DOMAIN-CONTAINING PROTEIN"/>
    <property type="match status" value="1"/>
</dbReference>
<evidence type="ECO:0000259" key="1">
    <source>
        <dbReference type="PROSITE" id="PS50994"/>
    </source>
</evidence>
<dbReference type="Gramene" id="TuG1812G0300000290.01.T01">
    <property type="protein sequence ID" value="TuG1812G0300000290.01.T01.cds362267"/>
    <property type="gene ID" value="TuG1812G0300000290.01"/>
</dbReference>
<reference evidence="3" key="1">
    <citation type="journal article" date="2013" name="Nature">
        <title>Draft genome of the wheat A-genome progenitor Triticum urartu.</title>
        <authorList>
            <person name="Ling H.Q."/>
            <person name="Zhao S."/>
            <person name="Liu D."/>
            <person name="Wang J."/>
            <person name="Sun H."/>
            <person name="Zhang C."/>
            <person name="Fan H."/>
            <person name="Li D."/>
            <person name="Dong L."/>
            <person name="Tao Y."/>
            <person name="Gao C."/>
            <person name="Wu H."/>
            <person name="Li Y."/>
            <person name="Cui Y."/>
            <person name="Guo X."/>
            <person name="Zheng S."/>
            <person name="Wang B."/>
            <person name="Yu K."/>
            <person name="Liang Q."/>
            <person name="Yang W."/>
            <person name="Lou X."/>
            <person name="Chen J."/>
            <person name="Feng M."/>
            <person name="Jian J."/>
            <person name="Zhang X."/>
            <person name="Luo G."/>
            <person name="Jiang Y."/>
            <person name="Liu J."/>
            <person name="Wang Z."/>
            <person name="Sha Y."/>
            <person name="Zhang B."/>
            <person name="Wu H."/>
            <person name="Tang D."/>
            <person name="Shen Q."/>
            <person name="Xue P."/>
            <person name="Zou S."/>
            <person name="Wang X."/>
            <person name="Liu X."/>
            <person name="Wang F."/>
            <person name="Yang Y."/>
            <person name="An X."/>
            <person name="Dong Z."/>
            <person name="Zhang K."/>
            <person name="Zhang X."/>
            <person name="Luo M.C."/>
            <person name="Dvorak J."/>
            <person name="Tong Y."/>
            <person name="Wang J."/>
            <person name="Yang H."/>
            <person name="Li Z."/>
            <person name="Wang D."/>
            <person name="Zhang A."/>
            <person name="Wang J."/>
        </authorList>
    </citation>
    <scope>NUCLEOTIDE SEQUENCE</scope>
    <source>
        <strain evidence="3">cv. G1812</strain>
    </source>
</reference>
<dbReference type="Pfam" id="PF24626">
    <property type="entry name" value="SH3_Tf2-1"/>
    <property type="match status" value="1"/>
</dbReference>
<dbReference type="GO" id="GO:0015074">
    <property type="term" value="P:DNA integration"/>
    <property type="evidence" value="ECO:0007669"/>
    <property type="project" value="InterPro"/>
</dbReference>
<dbReference type="InterPro" id="IPR050951">
    <property type="entry name" value="Retrovirus_Pol_polyprotein"/>
</dbReference>
<feature type="domain" description="Integrase catalytic" evidence="1">
    <location>
        <begin position="29"/>
        <end position="193"/>
    </location>
</feature>
<dbReference type="Pfam" id="PF00665">
    <property type="entry name" value="rve"/>
    <property type="match status" value="1"/>
</dbReference>
<dbReference type="Proteomes" id="UP000015106">
    <property type="component" value="Chromosome 3"/>
</dbReference>
<evidence type="ECO:0000313" key="3">
    <source>
        <dbReference type="Proteomes" id="UP000015106"/>
    </source>
</evidence>
<dbReference type="AlphaFoldDB" id="A0A8R7PMT2"/>
<dbReference type="PANTHER" id="PTHR37984">
    <property type="entry name" value="PROTEIN CBG26694"/>
    <property type="match status" value="1"/>
</dbReference>
<evidence type="ECO:0000313" key="2">
    <source>
        <dbReference type="EnsemblPlants" id="TuG1812G0300000290.01.T01.cds362267"/>
    </source>
</evidence>
<dbReference type="InterPro" id="IPR036397">
    <property type="entry name" value="RNaseH_sf"/>
</dbReference>